<dbReference type="PANTHER" id="PTHR11533:SF297">
    <property type="entry name" value="AMINOPEPTIDASE N"/>
    <property type="match status" value="1"/>
</dbReference>
<dbReference type="InterPro" id="IPR014782">
    <property type="entry name" value="Peptidase_M1_dom"/>
</dbReference>
<feature type="region of interest" description="Disordered" evidence="1">
    <location>
        <begin position="244"/>
        <end position="290"/>
    </location>
</feature>
<comment type="caution">
    <text evidence="4">The sequence shown here is derived from an EMBL/GenBank/DDBJ whole genome shotgun (WGS) entry which is preliminary data.</text>
</comment>
<feature type="compositionally biased region" description="Acidic residues" evidence="1">
    <location>
        <begin position="255"/>
        <end position="277"/>
    </location>
</feature>
<dbReference type="InterPro" id="IPR027268">
    <property type="entry name" value="Peptidase_M4/M1_CTD_sf"/>
</dbReference>
<evidence type="ECO:0000256" key="1">
    <source>
        <dbReference type="SAM" id="MobiDB-lite"/>
    </source>
</evidence>
<dbReference type="InterPro" id="IPR042097">
    <property type="entry name" value="Aminopeptidase_N-like_N_sf"/>
</dbReference>
<dbReference type="Pfam" id="PF01433">
    <property type="entry name" value="Peptidase_M1"/>
    <property type="match status" value="1"/>
</dbReference>
<dbReference type="Proteomes" id="UP000253741">
    <property type="component" value="Unassembled WGS sequence"/>
</dbReference>
<evidence type="ECO:0000259" key="3">
    <source>
        <dbReference type="Pfam" id="PF17900"/>
    </source>
</evidence>
<accession>A0A370BDZ2</accession>
<evidence type="ECO:0000313" key="4">
    <source>
        <dbReference type="EMBL" id="RDG38609.1"/>
    </source>
</evidence>
<feature type="domain" description="Aminopeptidase N-like N-terminal" evidence="3">
    <location>
        <begin position="59"/>
        <end position="229"/>
    </location>
</feature>
<dbReference type="EMBL" id="QQNA01000053">
    <property type="protein sequence ID" value="RDG38609.1"/>
    <property type="molecule type" value="Genomic_DNA"/>
</dbReference>
<feature type="domain" description="Peptidase M1 membrane alanine aminopeptidase" evidence="2">
    <location>
        <begin position="366"/>
        <end position="504"/>
    </location>
</feature>
<dbReference type="InterPro" id="IPR045357">
    <property type="entry name" value="Aminopeptidase_N-like_N"/>
</dbReference>
<dbReference type="AlphaFoldDB" id="A0A370BDZ2"/>
<keyword evidence="5" id="KW-1185">Reference proteome</keyword>
<dbReference type="Gene3D" id="1.10.390.10">
    <property type="entry name" value="Neutral Protease Domain 2"/>
    <property type="match status" value="1"/>
</dbReference>
<gene>
    <name evidence="4" type="ORF">DVH02_08260</name>
</gene>
<dbReference type="GO" id="GO:0008270">
    <property type="term" value="F:zinc ion binding"/>
    <property type="evidence" value="ECO:0007669"/>
    <property type="project" value="InterPro"/>
</dbReference>
<dbReference type="OrthoDB" id="100605at2"/>
<evidence type="ECO:0000313" key="5">
    <source>
        <dbReference type="Proteomes" id="UP000253741"/>
    </source>
</evidence>
<proteinExistence type="predicted"/>
<dbReference type="SUPFAM" id="SSF63737">
    <property type="entry name" value="Leukotriene A4 hydrolase N-terminal domain"/>
    <property type="match status" value="1"/>
</dbReference>
<dbReference type="Pfam" id="PF17900">
    <property type="entry name" value="Peptidase_M1_N"/>
    <property type="match status" value="1"/>
</dbReference>
<feature type="region of interest" description="Disordered" evidence="1">
    <location>
        <begin position="19"/>
        <end position="40"/>
    </location>
</feature>
<dbReference type="Gene3D" id="2.60.40.1730">
    <property type="entry name" value="tricorn interacting facor f3 domain"/>
    <property type="match status" value="1"/>
</dbReference>
<dbReference type="PANTHER" id="PTHR11533">
    <property type="entry name" value="PROTEASE M1 ZINC METALLOPROTEASE"/>
    <property type="match status" value="1"/>
</dbReference>
<name>A0A370BDZ2_9ACTN</name>
<organism evidence="4 5">
    <name type="scientific">Streptomyces corynorhini</name>
    <dbReference type="NCBI Taxonomy" id="2282652"/>
    <lineage>
        <taxon>Bacteria</taxon>
        <taxon>Bacillati</taxon>
        <taxon>Actinomycetota</taxon>
        <taxon>Actinomycetes</taxon>
        <taxon>Kitasatosporales</taxon>
        <taxon>Streptomycetaceae</taxon>
        <taxon>Streptomyces</taxon>
    </lineage>
</organism>
<feature type="compositionally biased region" description="Low complexity" evidence="1">
    <location>
        <begin position="19"/>
        <end position="34"/>
    </location>
</feature>
<evidence type="ECO:0000259" key="2">
    <source>
        <dbReference type="Pfam" id="PF01433"/>
    </source>
</evidence>
<dbReference type="SUPFAM" id="SSF55486">
    <property type="entry name" value="Metalloproteases ('zincins'), catalytic domain"/>
    <property type="match status" value="1"/>
</dbReference>
<dbReference type="CDD" id="cd09603">
    <property type="entry name" value="M1_APN_like"/>
    <property type="match status" value="1"/>
</dbReference>
<dbReference type="InterPro" id="IPR050344">
    <property type="entry name" value="Peptidase_M1_aminopeptidases"/>
</dbReference>
<reference evidence="4 5" key="1">
    <citation type="submission" date="2018-07" db="EMBL/GenBank/DDBJ databases">
        <title>Streptomyces species from bats.</title>
        <authorList>
            <person name="Dunlap C."/>
        </authorList>
    </citation>
    <scope>NUCLEOTIDE SEQUENCE [LARGE SCALE GENOMIC DNA]</scope>
    <source>
        <strain evidence="4 5">AC230</strain>
    </source>
</reference>
<protein>
    <submittedName>
        <fullName evidence="4">M1 family peptidase</fullName>
    </submittedName>
</protein>
<sequence length="514" mass="54731">MLLVLTGCTGDGIAPAAPATPAAPANPATPANPADPVGASGLGDPYFPRLGNGGYDVRHYGLTLDYTPATGRLTGTADITARATRDLGSFHLDLAGLTVDSASVGGADAAVRRAGTKLTLRPRERLRRGETFRTVVRYSGVPRRITDPDGSREGWLGSDGRAVALGEPTGSMAWFPGNHHPSDKASYDIRITVPAGLKAISNGELRSERTKGGRTAFDWHVPEPMASYLATVAIGPYRTHETKVTRSVEGIEGAEAAEDTGTTEDTRDAEDAEDTGTTEDTKGTGGAHGTVSSYTAVDQATAADPATADDSAKLLAAIPGILKWGEKNFGAYPFSATGLIIGRPGQAGYALETQTRPFLPGPTDTETLVHELAHQWFGDSVTPKSWRDMWLSEGFATYAEWLWLADHRGVPVRDSFAEAYADEANWAFPPAVPPSAAYLSEPPVYGRGAMVLQRVREALGDAAFFRVVRGWARTHRHGNADTADFTAYVERRSGRDLGPLWAAWLYGDAKPPRG</sequence>
<dbReference type="GO" id="GO:0008237">
    <property type="term" value="F:metallopeptidase activity"/>
    <property type="evidence" value="ECO:0007669"/>
    <property type="project" value="InterPro"/>
</dbReference>